<dbReference type="GeneID" id="89922282"/>
<dbReference type="GO" id="GO:0016829">
    <property type="term" value="F:lyase activity"/>
    <property type="evidence" value="ECO:0007669"/>
    <property type="project" value="UniProtKB-KW"/>
</dbReference>
<feature type="domain" description="Aconitase/3-isopropylmalate dehydratase large subunit alpha/beta/alpha" evidence="6">
    <location>
        <begin position="81"/>
        <end position="235"/>
    </location>
</feature>
<dbReference type="PANTHER" id="PTHR43822:SF2">
    <property type="entry name" value="HOMOACONITASE, MITOCHONDRIAL"/>
    <property type="match status" value="1"/>
</dbReference>
<dbReference type="AlphaFoldDB" id="A0AAV9PTZ1"/>
<sequence length="525" mass="57251">MNLIEKIITHAATGLKPPEVSTGQFVSVQVDWILTSELLWGGMEKTYNQLKRPRPYRNDRIWLAVDHTVDPRTKDLPRQKGLIERSERFRDEAKIINYLPTNTSIMHTDFTREKAQPSTIVVGSDSHTCSAGSMGSLAVGFGAADVVMPLVTGQTWFRVPEVCRINFVGKPAYGITGKDVILHVLGLFKRNTIAFQRPVEYGGPSLCELSMDARFAIANMTTEFGGMGACFEADEIFEVDIKTKIATRSERSIDLSMVAFTVAIHPNPDNVVPIDTTAGTLLDGCFIGACTTTEEELILAALVLDAGLRSGQVPTAKGKRRVTRGSLVIINRLDELGLLDAYRKAGFEIGAPGCSYCVGINDVDVAQEGEVWLSSQNRNFRNRMGKGSIGNVTSAAAVAASSFTMRVTDPRPLLGLINEADYTSLIRTYNTDIPGTVTISEPEPRLASSPHLSKLGDGNGDSVRIARDQSPIVGKIQRLEDNVDTDAIIPAEFMAGVDNADLGSHCFQYYRPDFRERANTGSTVI</sequence>
<accession>A0AAV9PTZ1</accession>
<protein>
    <recommendedName>
        <fullName evidence="6">Aconitase/3-isopropylmalate dehydratase large subunit alpha/beta/alpha domain-containing protein</fullName>
    </recommendedName>
</protein>
<evidence type="ECO:0000256" key="4">
    <source>
        <dbReference type="ARBA" id="ARBA00023239"/>
    </source>
</evidence>
<dbReference type="InterPro" id="IPR036008">
    <property type="entry name" value="Aconitase_4Fe-4S_dom"/>
</dbReference>
<evidence type="ECO:0000313" key="8">
    <source>
        <dbReference type="Proteomes" id="UP001337655"/>
    </source>
</evidence>
<keyword evidence="3" id="KW-0411">Iron-sulfur</keyword>
<dbReference type="EMBL" id="JAVRRT010000001">
    <property type="protein sequence ID" value="KAK5175793.1"/>
    <property type="molecule type" value="Genomic_DNA"/>
</dbReference>
<feature type="domain" description="Aconitase/3-isopropylmalate dehydratase large subunit alpha/beta/alpha" evidence="6">
    <location>
        <begin position="282"/>
        <end position="403"/>
    </location>
</feature>
<dbReference type="InterPro" id="IPR050067">
    <property type="entry name" value="IPM_dehydratase_rel_enz"/>
</dbReference>
<proteinExistence type="predicted"/>
<dbReference type="PANTHER" id="PTHR43822">
    <property type="entry name" value="HOMOACONITASE, MITOCHONDRIAL-RELATED"/>
    <property type="match status" value="1"/>
</dbReference>
<reference evidence="7 8" key="1">
    <citation type="submission" date="2023-08" db="EMBL/GenBank/DDBJ databases">
        <title>Black Yeasts Isolated from many extreme environments.</title>
        <authorList>
            <person name="Coleine C."/>
            <person name="Stajich J.E."/>
            <person name="Selbmann L."/>
        </authorList>
    </citation>
    <scope>NUCLEOTIDE SEQUENCE [LARGE SCALE GENOMIC DNA]</scope>
    <source>
        <strain evidence="7 8">CCFEE 5935</strain>
    </source>
</reference>
<evidence type="ECO:0000313" key="7">
    <source>
        <dbReference type="EMBL" id="KAK5175793.1"/>
    </source>
</evidence>
<dbReference type="SUPFAM" id="SSF53732">
    <property type="entry name" value="Aconitase iron-sulfur domain"/>
    <property type="match status" value="1"/>
</dbReference>
<dbReference type="GO" id="GO:0043436">
    <property type="term" value="P:oxoacid metabolic process"/>
    <property type="evidence" value="ECO:0007669"/>
    <property type="project" value="UniProtKB-ARBA"/>
</dbReference>
<keyword evidence="8" id="KW-1185">Reference proteome</keyword>
<dbReference type="Proteomes" id="UP001337655">
    <property type="component" value="Unassembled WGS sequence"/>
</dbReference>
<evidence type="ECO:0000259" key="6">
    <source>
        <dbReference type="Pfam" id="PF00330"/>
    </source>
</evidence>
<dbReference type="Pfam" id="PF00330">
    <property type="entry name" value="Aconitase"/>
    <property type="match status" value="2"/>
</dbReference>
<dbReference type="Gene3D" id="3.30.499.10">
    <property type="entry name" value="Aconitase, domain 3"/>
    <property type="match status" value="2"/>
</dbReference>
<evidence type="ECO:0000256" key="3">
    <source>
        <dbReference type="ARBA" id="ARBA00023014"/>
    </source>
</evidence>
<dbReference type="PRINTS" id="PR00415">
    <property type="entry name" value="ACONITASE"/>
</dbReference>
<comment type="caution">
    <text evidence="7">The sequence shown here is derived from an EMBL/GenBank/DDBJ whole genome shotgun (WGS) entry which is preliminary data.</text>
</comment>
<evidence type="ECO:0000256" key="1">
    <source>
        <dbReference type="ARBA" id="ARBA00022723"/>
    </source>
</evidence>
<gene>
    <name evidence="7" type="ORF">LTR77_000933</name>
</gene>
<keyword evidence="4" id="KW-0456">Lyase</keyword>
<dbReference type="GO" id="GO:0046872">
    <property type="term" value="F:metal ion binding"/>
    <property type="evidence" value="ECO:0007669"/>
    <property type="project" value="UniProtKB-KW"/>
</dbReference>
<dbReference type="InterPro" id="IPR015928">
    <property type="entry name" value="Aconitase/3IPM_dehydase_swvl"/>
</dbReference>
<dbReference type="SUPFAM" id="SSF52016">
    <property type="entry name" value="LeuD/IlvD-like"/>
    <property type="match status" value="1"/>
</dbReference>
<dbReference type="InterPro" id="IPR001030">
    <property type="entry name" value="Acoase/IPM_deHydtase_lsu_aba"/>
</dbReference>
<name>A0AAV9PTZ1_9PEZI</name>
<evidence type="ECO:0000256" key="5">
    <source>
        <dbReference type="SAM" id="MobiDB-lite"/>
    </source>
</evidence>
<keyword evidence="2" id="KW-0408">Iron</keyword>
<dbReference type="InterPro" id="IPR015931">
    <property type="entry name" value="Acnase/IPM_dHydase_lsu_aba_1/3"/>
</dbReference>
<dbReference type="Gene3D" id="3.20.19.10">
    <property type="entry name" value="Aconitase, domain 4"/>
    <property type="match status" value="1"/>
</dbReference>
<keyword evidence="1" id="KW-0479">Metal-binding</keyword>
<dbReference type="RefSeq" id="XP_064664431.1">
    <property type="nucleotide sequence ID" value="XM_064798197.1"/>
</dbReference>
<organism evidence="7 8">
    <name type="scientific">Saxophila tyrrhenica</name>
    <dbReference type="NCBI Taxonomy" id="1690608"/>
    <lineage>
        <taxon>Eukaryota</taxon>
        <taxon>Fungi</taxon>
        <taxon>Dikarya</taxon>
        <taxon>Ascomycota</taxon>
        <taxon>Pezizomycotina</taxon>
        <taxon>Dothideomycetes</taxon>
        <taxon>Dothideomycetidae</taxon>
        <taxon>Mycosphaerellales</taxon>
        <taxon>Extremaceae</taxon>
        <taxon>Saxophila</taxon>
    </lineage>
</organism>
<dbReference type="GO" id="GO:0051536">
    <property type="term" value="F:iron-sulfur cluster binding"/>
    <property type="evidence" value="ECO:0007669"/>
    <property type="project" value="UniProtKB-KW"/>
</dbReference>
<feature type="region of interest" description="Disordered" evidence="5">
    <location>
        <begin position="437"/>
        <end position="461"/>
    </location>
</feature>
<evidence type="ECO:0000256" key="2">
    <source>
        <dbReference type="ARBA" id="ARBA00023004"/>
    </source>
</evidence>